<keyword evidence="4" id="KW-0347">Helicase</keyword>
<evidence type="ECO:0000259" key="3">
    <source>
        <dbReference type="PROSITE" id="PS51194"/>
    </source>
</evidence>
<proteinExistence type="predicted"/>
<protein>
    <submittedName>
        <fullName evidence="4">Helicase</fullName>
    </submittedName>
</protein>
<feature type="coiled-coil region" evidence="1">
    <location>
        <begin position="766"/>
        <end position="793"/>
    </location>
</feature>
<keyword evidence="5" id="KW-1185">Reference proteome</keyword>
<organism evidence="4 5">
    <name type="scientific">Oxynema aestuarii AP17</name>
    <dbReference type="NCBI Taxonomy" id="2064643"/>
    <lineage>
        <taxon>Bacteria</taxon>
        <taxon>Bacillati</taxon>
        <taxon>Cyanobacteriota</taxon>
        <taxon>Cyanophyceae</taxon>
        <taxon>Oscillatoriophycideae</taxon>
        <taxon>Oscillatoriales</taxon>
        <taxon>Oscillatoriaceae</taxon>
        <taxon>Oxynema</taxon>
        <taxon>Oxynema aestuarii</taxon>
    </lineage>
</organism>
<dbReference type="InterPro" id="IPR027417">
    <property type="entry name" value="P-loop_NTPase"/>
</dbReference>
<feature type="region of interest" description="Disordered" evidence="2">
    <location>
        <begin position="510"/>
        <end position="529"/>
    </location>
</feature>
<dbReference type="GO" id="GO:0004386">
    <property type="term" value="F:helicase activity"/>
    <property type="evidence" value="ECO:0007669"/>
    <property type="project" value="UniProtKB-KW"/>
</dbReference>
<evidence type="ECO:0000313" key="5">
    <source>
        <dbReference type="Proteomes" id="UP000500857"/>
    </source>
</evidence>
<reference evidence="4 5" key="1">
    <citation type="submission" date="2020-04" db="EMBL/GenBank/DDBJ databases">
        <authorList>
            <person name="Basu S."/>
            <person name="Maruthanayagam V."/>
            <person name="Chakraborty S."/>
            <person name="Pramanik A."/>
            <person name="Mukherjee J."/>
            <person name="Brink B."/>
        </authorList>
    </citation>
    <scope>NUCLEOTIDE SEQUENCE [LARGE SCALE GENOMIC DNA]</scope>
    <source>
        <strain evidence="4 5">AP17</strain>
    </source>
</reference>
<feature type="compositionally biased region" description="Basic and acidic residues" evidence="2">
    <location>
        <begin position="516"/>
        <end position="529"/>
    </location>
</feature>
<dbReference type="AlphaFoldDB" id="A0A6H1U2H9"/>
<dbReference type="KEGG" id="oxy:HCG48_18755"/>
<name>A0A6H1U2H9_9CYAN</name>
<keyword evidence="1" id="KW-0175">Coiled coil</keyword>
<dbReference type="RefSeq" id="WP_168570519.1">
    <property type="nucleotide sequence ID" value="NZ_CP051167.1"/>
</dbReference>
<evidence type="ECO:0000256" key="1">
    <source>
        <dbReference type="SAM" id="Coils"/>
    </source>
</evidence>
<accession>A0A6H1U2H9</accession>
<dbReference type="Proteomes" id="UP000500857">
    <property type="component" value="Chromosome"/>
</dbReference>
<keyword evidence="4" id="KW-0067">ATP-binding</keyword>
<keyword evidence="4" id="KW-0547">Nucleotide-binding</keyword>
<evidence type="ECO:0000313" key="4">
    <source>
        <dbReference type="EMBL" id="QIZ72370.1"/>
    </source>
</evidence>
<dbReference type="PROSITE" id="PS51194">
    <property type="entry name" value="HELICASE_CTER"/>
    <property type="match status" value="1"/>
</dbReference>
<dbReference type="SUPFAM" id="SSF52540">
    <property type="entry name" value="P-loop containing nucleoside triphosphate hydrolases"/>
    <property type="match status" value="1"/>
</dbReference>
<keyword evidence="4" id="KW-0378">Hydrolase</keyword>
<evidence type="ECO:0000256" key="2">
    <source>
        <dbReference type="SAM" id="MobiDB-lite"/>
    </source>
</evidence>
<gene>
    <name evidence="4" type="ORF">HCG48_18755</name>
</gene>
<sequence>MEELGRFFEVGFNIGILAEIERRNLRHPFGSCYRQELASLRLSKIVRRIVKKYEAIAPQNVAIVTQWTQFFLLKGFVSGLNFLREYLKATNWKKRQLEQVEILYYQCNFGNDNTVGTSQKSERDRIRDYFAQLGMGEESDRLTLQYKGKGQFLQADTLLWLRHRQKHRIVCVDLSVFSVKSAADLVPLDEIEMLRQLLATEIKYLRSKSVFSKLRIDTGQQEDFDLHFSQDLMRYFTAFKRKDKESAKLIQAGSYAYSFYQFLQQFGRLKDAKSLILNVVGYSDRQISNLSISLDNIDLLKTCAYIYKNEPSNAQIQETRHQVLEIVRRNAAKSFENGTHLVNQLLDILSNHSANGISQVVHQEHLDNFVNSIGIVDDDLADRLQVERGSQLRSAHAQLIEKALNSDDIYLFLTGNPGIGKTTAIANFLKQHFDEGFLFLYISPRKQVNLDILEKFKDKTGNLCDDRLFCITSNSVIIKENNGLKTVLYHANKSQNHFTLNTVNFIPINDRNTNSKKSERPTSLEQTRQDTIRSLKNRSSGVLQSLCEALNGIVTQEISNHTIATVAIQSLRMTGEESSTLTHLDRIFASAYNSREERVIPEKMAAISRRIKHLFIAIDEITGDDSGVSFFKGIREFINKFNLAEYGFNLKIIVADASIVDSQVIEQHLSDSSPELDKIYVRRTKSDIEPLSVKEFNFHRNKARSINTNSYPASSLDFTYKVFLETIEFSQNPFKYDANNALVSSIQERIFKDICNLLDREGSAQILVYIQDKRRLQELIEQLKNQRKQFQYCSDYLEIHANLSDPEKSLIQQYKQDAKVIFMTSSASRGLSFPKARHILVDIPQFQIERNLMEVIQVIYRARGNYWENEELKTLDNLSKEIIFYLGDRAIYYPGTSESYSEEEMKLSKAFSRQESLLNVLNILLVLKVSILTRIVGAGRLGRKKDYSIIPIGGKSVSASGMTFTDRMANLIRQLKNEHRRLPSHQQLKRVYTSLEKLLDRAEFVLDKRSQQDFQETYLSLKNSFFSKFVEACHRFDRLLDLKDIETGYLNGNLLVVPISNRRLEESYTIALETQIKQYATPDLIEDMRAIGRNQQYPENLQAAIEDGALELIELLEGERSQSQYLELNSAESDRYYAIPLFAFVSSETLRDYFKNYPRDLEDHRRFRSLLSSYVRCLYPVYNTLPIGYKYEEFPFLIFRSYSLEQIRYKMFADRYLLRSHELNVLNLILAKE</sequence>
<dbReference type="InterPro" id="IPR001650">
    <property type="entry name" value="Helicase_C-like"/>
</dbReference>
<dbReference type="Gene3D" id="3.40.50.300">
    <property type="entry name" value="P-loop containing nucleotide triphosphate hydrolases"/>
    <property type="match status" value="1"/>
</dbReference>
<feature type="domain" description="Helicase C-terminal" evidence="3">
    <location>
        <begin position="753"/>
        <end position="924"/>
    </location>
</feature>
<dbReference type="EMBL" id="CP051167">
    <property type="protein sequence ID" value="QIZ72370.1"/>
    <property type="molecule type" value="Genomic_DNA"/>
</dbReference>
<dbReference type="Pfam" id="PF00271">
    <property type="entry name" value="Helicase_C"/>
    <property type="match status" value="1"/>
</dbReference>